<sequence length="137" mass="15712">MSGRQALEITNGKEFSGYVVFYCEGWKKCIDRNYCKLRPFCKTLELASSLKNQDLPAGYRPVRVKWKDLDKCATLCHMDEVHARCYGEQEPMDGILWLCNLCRPGLQSSLVACALLLVPNHDFFRDQVIVVYISVTQ</sequence>
<organism evidence="1 2">
    <name type="scientific">Datura stramonium</name>
    <name type="common">Jimsonweed</name>
    <name type="synonym">Common thornapple</name>
    <dbReference type="NCBI Taxonomy" id="4076"/>
    <lineage>
        <taxon>Eukaryota</taxon>
        <taxon>Viridiplantae</taxon>
        <taxon>Streptophyta</taxon>
        <taxon>Embryophyta</taxon>
        <taxon>Tracheophyta</taxon>
        <taxon>Spermatophyta</taxon>
        <taxon>Magnoliopsida</taxon>
        <taxon>eudicotyledons</taxon>
        <taxon>Gunneridae</taxon>
        <taxon>Pentapetalae</taxon>
        <taxon>asterids</taxon>
        <taxon>lamiids</taxon>
        <taxon>Solanales</taxon>
        <taxon>Solanaceae</taxon>
        <taxon>Solanoideae</taxon>
        <taxon>Datureae</taxon>
        <taxon>Datura</taxon>
    </lineage>
</organism>
<keyword evidence="2" id="KW-1185">Reference proteome</keyword>
<dbReference type="Proteomes" id="UP000823775">
    <property type="component" value="Unassembled WGS sequence"/>
</dbReference>
<evidence type="ECO:0000313" key="1">
    <source>
        <dbReference type="EMBL" id="MCD7461964.1"/>
    </source>
</evidence>
<name>A0ABS8SU00_DATST</name>
<comment type="caution">
    <text evidence="1">The sequence shown here is derived from an EMBL/GenBank/DDBJ whole genome shotgun (WGS) entry which is preliminary data.</text>
</comment>
<reference evidence="1 2" key="1">
    <citation type="journal article" date="2021" name="BMC Genomics">
        <title>Datura genome reveals duplications of psychoactive alkaloid biosynthetic genes and high mutation rate following tissue culture.</title>
        <authorList>
            <person name="Rajewski A."/>
            <person name="Carter-House D."/>
            <person name="Stajich J."/>
            <person name="Litt A."/>
        </authorList>
    </citation>
    <scope>NUCLEOTIDE SEQUENCE [LARGE SCALE GENOMIC DNA]</scope>
    <source>
        <strain evidence="1">AR-01</strain>
    </source>
</reference>
<gene>
    <name evidence="1" type="ORF">HAX54_047468</name>
</gene>
<accession>A0ABS8SU00</accession>
<proteinExistence type="predicted"/>
<protein>
    <submittedName>
        <fullName evidence="1">Uncharacterized protein</fullName>
    </submittedName>
</protein>
<evidence type="ECO:0000313" key="2">
    <source>
        <dbReference type="Proteomes" id="UP000823775"/>
    </source>
</evidence>
<dbReference type="EMBL" id="JACEIK010000767">
    <property type="protein sequence ID" value="MCD7461964.1"/>
    <property type="molecule type" value="Genomic_DNA"/>
</dbReference>